<evidence type="ECO:0000256" key="1">
    <source>
        <dbReference type="ARBA" id="ARBA00006962"/>
    </source>
</evidence>
<dbReference type="PANTHER" id="PTHR48050:SF13">
    <property type="entry name" value="STEROL 3-BETA-GLUCOSYLTRANSFERASE UGT80A2"/>
    <property type="match status" value="1"/>
</dbReference>
<dbReference type="PANTHER" id="PTHR48050">
    <property type="entry name" value="STEROL 3-BETA-GLUCOSYLTRANSFERASE"/>
    <property type="match status" value="1"/>
</dbReference>
<dbReference type="EMBL" id="BAAAUF010000049">
    <property type="protein sequence ID" value="GAA3061924.1"/>
    <property type="molecule type" value="Genomic_DNA"/>
</dbReference>
<evidence type="ECO:0000313" key="7">
    <source>
        <dbReference type="Proteomes" id="UP001501532"/>
    </source>
</evidence>
<evidence type="ECO:0000259" key="4">
    <source>
        <dbReference type="Pfam" id="PF06722"/>
    </source>
</evidence>
<dbReference type="RefSeq" id="WP_234517818.1">
    <property type="nucleotide sequence ID" value="NZ_BAAAUF010000049.1"/>
</dbReference>
<comment type="similarity">
    <text evidence="1">Belongs to the glycosyltransferase 28 family.</text>
</comment>
<accession>A0ABP6LVK0</accession>
<evidence type="ECO:0000259" key="5">
    <source>
        <dbReference type="Pfam" id="PF21036"/>
    </source>
</evidence>
<dbReference type="SUPFAM" id="SSF53756">
    <property type="entry name" value="UDP-Glycosyltransferase/glycogen phosphorylase"/>
    <property type="match status" value="1"/>
</dbReference>
<feature type="domain" description="Erythromycin biosynthesis protein CIII-like C-terminal" evidence="4">
    <location>
        <begin position="263"/>
        <end position="403"/>
    </location>
</feature>
<keyword evidence="3" id="KW-0808">Transferase</keyword>
<keyword evidence="7" id="KW-1185">Reference proteome</keyword>
<evidence type="ECO:0000313" key="6">
    <source>
        <dbReference type="EMBL" id="GAA3061924.1"/>
    </source>
</evidence>
<dbReference type="Pfam" id="PF06722">
    <property type="entry name" value="EryCIII-like_C"/>
    <property type="match status" value="1"/>
</dbReference>
<keyword evidence="2" id="KW-0328">Glycosyltransferase</keyword>
<protein>
    <submittedName>
        <fullName evidence="6">DUF1205 domain-containing protein</fullName>
    </submittedName>
</protein>
<name>A0ABP6LVK0_9ACTN</name>
<dbReference type="Pfam" id="PF21036">
    <property type="entry name" value="EryCIII-like_N"/>
    <property type="match status" value="1"/>
</dbReference>
<evidence type="ECO:0000256" key="3">
    <source>
        <dbReference type="ARBA" id="ARBA00022679"/>
    </source>
</evidence>
<dbReference type="Proteomes" id="UP001501532">
    <property type="component" value="Unassembled WGS sequence"/>
</dbReference>
<organism evidence="6 7">
    <name type="scientific">Streptomyces glomeratus</name>
    <dbReference type="NCBI Taxonomy" id="284452"/>
    <lineage>
        <taxon>Bacteria</taxon>
        <taxon>Bacillati</taxon>
        <taxon>Actinomycetota</taxon>
        <taxon>Actinomycetes</taxon>
        <taxon>Kitasatosporales</taxon>
        <taxon>Streptomycetaceae</taxon>
        <taxon>Streptomyces</taxon>
    </lineage>
</organism>
<feature type="domain" description="Erythromycin biosynthesis protein CIII-like N-terminal" evidence="5">
    <location>
        <begin position="22"/>
        <end position="242"/>
    </location>
</feature>
<dbReference type="CDD" id="cd03784">
    <property type="entry name" value="GT1_Gtf-like"/>
    <property type="match status" value="1"/>
</dbReference>
<dbReference type="InterPro" id="IPR050426">
    <property type="entry name" value="Glycosyltransferase_28"/>
</dbReference>
<sequence length="406" mass="43718">MRVLITVSAWATHWSALVPLGWALQAAGHEVRVLCPQSQVGAVAGTGMIPVPVLDGLDDSTRLRLQYYEEAVAGIWPYPWLPLHPITGAELSSLDEFDLAHYREHAEPVFAARRASSFDAAVAFARSWRPHLALHDPASLEGLLAARVTDVPAVLCLWGPVGTHEPEHMRIVPTDHSGSFPRYGLGEFSTDMVEYVIDPCPPSLAPPTRAHRLPVRYVPYNGCEPVPSWLLEPPRGRRVCVAWSTALSSMSGPKSYLLPELAAALGDSPYEVVVTATSGDVAGIGEVPASVRVVERLPLRLVLPTCDAVVHHGGSGSTLTSLWAGLPQFLPTFASEQTATARRVAGTGAAVHVLGHLADRTTVRAAVDRLMADDSYRTAGRGLREEILGRPTPAEVVPRLERLALS</sequence>
<dbReference type="InterPro" id="IPR002213">
    <property type="entry name" value="UDP_glucos_trans"/>
</dbReference>
<comment type="caution">
    <text evidence="6">The sequence shown here is derived from an EMBL/GenBank/DDBJ whole genome shotgun (WGS) entry which is preliminary data.</text>
</comment>
<proteinExistence type="inferred from homology"/>
<reference evidence="7" key="1">
    <citation type="journal article" date="2019" name="Int. J. Syst. Evol. Microbiol.">
        <title>The Global Catalogue of Microorganisms (GCM) 10K type strain sequencing project: providing services to taxonomists for standard genome sequencing and annotation.</title>
        <authorList>
            <consortium name="The Broad Institute Genomics Platform"/>
            <consortium name="The Broad Institute Genome Sequencing Center for Infectious Disease"/>
            <person name="Wu L."/>
            <person name="Ma J."/>
        </authorList>
    </citation>
    <scope>NUCLEOTIDE SEQUENCE [LARGE SCALE GENOMIC DNA]</scope>
    <source>
        <strain evidence="7">JCM 9091</strain>
    </source>
</reference>
<dbReference type="InterPro" id="IPR048284">
    <property type="entry name" value="EryCIII-like_N"/>
</dbReference>
<evidence type="ECO:0000256" key="2">
    <source>
        <dbReference type="ARBA" id="ARBA00022676"/>
    </source>
</evidence>
<dbReference type="Gene3D" id="3.40.50.2000">
    <property type="entry name" value="Glycogen Phosphorylase B"/>
    <property type="match status" value="2"/>
</dbReference>
<dbReference type="InterPro" id="IPR010610">
    <property type="entry name" value="EryCIII-like_C"/>
</dbReference>
<gene>
    <name evidence="6" type="ORF">GCM10010448_51590</name>
</gene>